<evidence type="ECO:0000313" key="1">
    <source>
        <dbReference type="EMBL" id="QPV63294.1"/>
    </source>
</evidence>
<proteinExistence type="predicted"/>
<dbReference type="RefSeq" id="WP_198062084.1">
    <property type="nucleotide sequence ID" value="NZ_CP065856.1"/>
</dbReference>
<organism evidence="1 2">
    <name type="scientific">Halosimplex litoreum</name>
    <dbReference type="NCBI Taxonomy" id="1198301"/>
    <lineage>
        <taxon>Archaea</taxon>
        <taxon>Methanobacteriati</taxon>
        <taxon>Methanobacteriota</taxon>
        <taxon>Stenosarchaea group</taxon>
        <taxon>Halobacteria</taxon>
        <taxon>Halobacteriales</taxon>
        <taxon>Haloarculaceae</taxon>
        <taxon>Halosimplex</taxon>
    </lineage>
</organism>
<accession>A0A7T3KVM6</accession>
<dbReference type="KEGG" id="hlt:I7X12_01280"/>
<sequence length="75" mass="8522">MSCPYLSYRESADGKSFDEERAYCEAEERFVQPMRADICNDRFDLDHAEDCEIYLEHADADVSESDGDDGEGDDA</sequence>
<dbReference type="GeneID" id="60587083"/>
<gene>
    <name evidence="1" type="ORF">I7X12_01280</name>
</gene>
<dbReference type="Proteomes" id="UP000595001">
    <property type="component" value="Chromosome"/>
</dbReference>
<protein>
    <submittedName>
        <fullName evidence="1">Uncharacterized protein</fullName>
    </submittedName>
</protein>
<evidence type="ECO:0000313" key="2">
    <source>
        <dbReference type="Proteomes" id="UP000595001"/>
    </source>
</evidence>
<reference evidence="1 2" key="1">
    <citation type="submission" date="2020-12" db="EMBL/GenBank/DDBJ databases">
        <title>Halosimplex halophilum sp. nov. and Halosimplex salinum sp. nov., two new members of the genus Halosimplex.</title>
        <authorList>
            <person name="Cui H.L."/>
        </authorList>
    </citation>
    <scope>NUCLEOTIDE SEQUENCE [LARGE SCALE GENOMIC DNA]</scope>
    <source>
        <strain evidence="1 2">YGH94</strain>
    </source>
</reference>
<dbReference type="EMBL" id="CP065856">
    <property type="protein sequence ID" value="QPV63294.1"/>
    <property type="molecule type" value="Genomic_DNA"/>
</dbReference>
<dbReference type="OrthoDB" id="173032at2157"/>
<keyword evidence="2" id="KW-1185">Reference proteome</keyword>
<name>A0A7T3KVM6_9EURY</name>
<dbReference type="AlphaFoldDB" id="A0A7T3KVM6"/>